<name>K9FQB7_PEND2</name>
<accession>K9FQB7</accession>
<keyword evidence="2" id="KW-1185">Reference proteome</keyword>
<dbReference type="OrthoDB" id="424974at2759"/>
<organism evidence="1 2">
    <name type="scientific">Penicillium digitatum (strain PHI26 / CECT 20796)</name>
    <name type="common">Green mold</name>
    <dbReference type="NCBI Taxonomy" id="1170229"/>
    <lineage>
        <taxon>Eukaryota</taxon>
        <taxon>Fungi</taxon>
        <taxon>Dikarya</taxon>
        <taxon>Ascomycota</taxon>
        <taxon>Pezizomycotina</taxon>
        <taxon>Eurotiomycetes</taxon>
        <taxon>Eurotiomycetidae</taxon>
        <taxon>Eurotiales</taxon>
        <taxon>Aspergillaceae</taxon>
        <taxon>Penicillium</taxon>
    </lineage>
</organism>
<evidence type="ECO:0000313" key="1">
    <source>
        <dbReference type="EMBL" id="EKV11359.1"/>
    </source>
</evidence>
<dbReference type="EMBL" id="AKCT01000206">
    <property type="protein sequence ID" value="EKV11359.1"/>
    <property type="molecule type" value="Genomic_DNA"/>
</dbReference>
<reference evidence="2" key="1">
    <citation type="journal article" date="2012" name="BMC Genomics">
        <title>Genome sequence of the necrotrophic fungus Penicillium digitatum, the main postharvest pathogen of citrus.</title>
        <authorList>
            <person name="Marcet-Houben M."/>
            <person name="Ballester A.-R."/>
            <person name="de la Fuente B."/>
            <person name="Harries E."/>
            <person name="Marcos J.F."/>
            <person name="Gonzalez-Candelas L."/>
            <person name="Gabaldon T."/>
        </authorList>
    </citation>
    <scope>NUCLEOTIDE SEQUENCE [LARGE SCALE GENOMIC DNA]</scope>
    <source>
        <strain evidence="2">PHI26 / CECT 20796</strain>
    </source>
</reference>
<proteinExistence type="predicted"/>
<dbReference type="AlphaFoldDB" id="K9FQB7"/>
<evidence type="ECO:0000313" key="2">
    <source>
        <dbReference type="Proteomes" id="UP000009882"/>
    </source>
</evidence>
<dbReference type="STRING" id="1170229.K9FQB7"/>
<dbReference type="InParanoid" id="K9FQB7"/>
<gene>
    <name evidence="1" type="ORF">PDIG_50760</name>
</gene>
<dbReference type="Proteomes" id="UP000009882">
    <property type="component" value="Unassembled WGS sequence"/>
</dbReference>
<evidence type="ECO:0008006" key="3">
    <source>
        <dbReference type="Google" id="ProtNLM"/>
    </source>
</evidence>
<sequence>MQMQGIQGVSEVFLQQTTFSITHHTSWFLHFIAFLEARQFRITDPFFGYCAAVVATIQVQQSFWEEGRLGQKKRDNYNRCLKFIQKIGQEWELMNRMISSKPLAELASSSHESNMTGNGVDGNLNINVSGFLDILDMSRSSRLSGGSFHADSIFGPSLCSNPSSDFVNSTGLVRLPPITAMDVATPWNNITSDNNLQSPPNPGPYFANEMTDETTMMPAVDFFGASQFQMINTDWLGNT</sequence>
<comment type="caution">
    <text evidence="1">The sequence shown here is derived from an EMBL/GenBank/DDBJ whole genome shotgun (WGS) entry which is preliminary data.</text>
</comment>
<protein>
    <recommendedName>
        <fullName evidence="3">C6 transcription factor</fullName>
    </recommendedName>
</protein>
<dbReference type="HOGENOM" id="CLU_1103109_0_0_1"/>